<dbReference type="Proteomes" id="UP001243375">
    <property type="component" value="Unassembled WGS sequence"/>
</dbReference>
<accession>A0ACC2X3F5</accession>
<gene>
    <name evidence="1" type="ORF">QFC22_004431</name>
</gene>
<keyword evidence="2" id="KW-1185">Reference proteome</keyword>
<dbReference type="EMBL" id="JASBWU010000012">
    <property type="protein sequence ID" value="KAJ9117581.1"/>
    <property type="molecule type" value="Genomic_DNA"/>
</dbReference>
<reference evidence="1" key="1">
    <citation type="submission" date="2023-04" db="EMBL/GenBank/DDBJ databases">
        <title>Draft Genome sequencing of Naganishia species isolated from polar environments using Oxford Nanopore Technology.</title>
        <authorList>
            <person name="Leo P."/>
            <person name="Venkateswaran K."/>
        </authorList>
    </citation>
    <scope>NUCLEOTIDE SEQUENCE</scope>
    <source>
        <strain evidence="1">MNA-CCFEE 5425</strain>
    </source>
</reference>
<organism evidence="1 2">
    <name type="scientific">Naganishia vaughanmartiniae</name>
    <dbReference type="NCBI Taxonomy" id="1424756"/>
    <lineage>
        <taxon>Eukaryota</taxon>
        <taxon>Fungi</taxon>
        <taxon>Dikarya</taxon>
        <taxon>Basidiomycota</taxon>
        <taxon>Agaricomycotina</taxon>
        <taxon>Tremellomycetes</taxon>
        <taxon>Filobasidiales</taxon>
        <taxon>Filobasidiaceae</taxon>
        <taxon>Naganishia</taxon>
    </lineage>
</organism>
<comment type="caution">
    <text evidence="1">The sequence shown here is derived from an EMBL/GenBank/DDBJ whole genome shotgun (WGS) entry which is preliminary data.</text>
</comment>
<evidence type="ECO:0000313" key="2">
    <source>
        <dbReference type="Proteomes" id="UP001243375"/>
    </source>
</evidence>
<name>A0ACC2X3F5_9TREE</name>
<protein>
    <submittedName>
        <fullName evidence="1">Uncharacterized protein</fullName>
    </submittedName>
</protein>
<sequence length="417" mass="41519">MSNINIDPKTYHSGENNNTTGREPFEDTSRDFIHGNNTHSAAGTGIPGTFGAGVGGTSHSTTHTSHGGLTGATGGATGAGLTGRHGRRGSNSSSSSSSEEEVDGVRRKKLTRTKKNKKPIGEKVKEAVGMGGAAAATHGSHEGASHGVSSLHGQRDAYNDTTGTRGDINTGTYRDPAVSGASGLGGLSGATRQTGDAPGGIQSGNTHFGTGHNLASEARDHTTGSHHTGTGVGSGVGATSGLGSSGAHYGSNTAASDYSSNTTGLGHSSGTHTSGLGQSGTTHTSGLGHSNVGEDRSAGYARNQGGVGNEGITGHNLSGAAGTDRFDVDRSSSGAYGQNDANKHMDSGVTRTGGDFTNNATSTGGAYENPAAKTGLTGREHTTTGVQDQHGHATEQHSGGLLDKVKGMLGGHKEPTA</sequence>
<evidence type="ECO:0000313" key="1">
    <source>
        <dbReference type="EMBL" id="KAJ9117581.1"/>
    </source>
</evidence>
<proteinExistence type="predicted"/>